<dbReference type="EMBL" id="LZDN01000034">
    <property type="protein sequence ID" value="OBX49653.1"/>
    <property type="molecule type" value="Genomic_DNA"/>
</dbReference>
<evidence type="ECO:0000313" key="2">
    <source>
        <dbReference type="Proteomes" id="UP000092671"/>
    </source>
</evidence>
<dbReference type="Proteomes" id="UP000092671">
    <property type="component" value="Unassembled WGS sequence"/>
</dbReference>
<comment type="caution">
    <text evidence="1">The sequence shown here is derived from an EMBL/GenBank/DDBJ whole genome shotgun (WGS) entry which is preliminary data.</text>
</comment>
<name>A0A1B8PJ00_MORNO</name>
<gene>
    <name evidence="1" type="ORF">A9Z60_03210</name>
</gene>
<accession>A0A1B8PJ00</accession>
<dbReference type="RefSeq" id="WP_066888401.1">
    <property type="nucleotide sequence ID" value="NZ_LZDM01000041.1"/>
</dbReference>
<evidence type="ECO:0000313" key="1">
    <source>
        <dbReference type="EMBL" id="OBX49653.1"/>
    </source>
</evidence>
<proteinExistence type="predicted"/>
<protein>
    <submittedName>
        <fullName evidence="1">Uncharacterized protein</fullName>
    </submittedName>
</protein>
<reference evidence="1 2" key="1">
    <citation type="submission" date="2016-06" db="EMBL/GenBank/DDBJ databases">
        <title>Draft genome of Moraxella nonliquefaciens CCUG 60284.</title>
        <authorList>
            <person name="Salva-Serra F."/>
            <person name="Engstrom-Jakobsson H."/>
            <person name="Thorell K."/>
            <person name="Gonzales-Siles L."/>
            <person name="Karlsson R."/>
            <person name="Boulund F."/>
            <person name="Engstrand L."/>
            <person name="Kristiansson E."/>
            <person name="Moore E."/>
        </authorList>
    </citation>
    <scope>NUCLEOTIDE SEQUENCE [LARGE SCALE GENOMIC DNA]</scope>
    <source>
        <strain evidence="1 2">CCUG 60284</strain>
    </source>
</reference>
<organism evidence="1 2">
    <name type="scientific">Moraxella nonliquefaciens</name>
    <dbReference type="NCBI Taxonomy" id="478"/>
    <lineage>
        <taxon>Bacteria</taxon>
        <taxon>Pseudomonadati</taxon>
        <taxon>Pseudomonadota</taxon>
        <taxon>Gammaproteobacteria</taxon>
        <taxon>Moraxellales</taxon>
        <taxon>Moraxellaceae</taxon>
        <taxon>Moraxella</taxon>
    </lineage>
</organism>
<sequence>MNIEDYLFNSLTEEYHQSYVKARQEQGMNFVANYDDWIATTAKLDKLKFQDKKHTWENSEHNPANYPDYEQQDTDTKEIWQLKGRIAYNEDQKALDNQINVLETLLAHPDDFEKIKSD</sequence>
<dbReference type="AlphaFoldDB" id="A0A1B8PJ00"/>